<dbReference type="Pfam" id="PF00534">
    <property type="entry name" value="Glycos_transf_1"/>
    <property type="match status" value="1"/>
</dbReference>
<dbReference type="PANTHER" id="PTHR12526">
    <property type="entry name" value="GLYCOSYLTRANSFERASE"/>
    <property type="match status" value="1"/>
</dbReference>
<accession>A0ABW1PC55</accession>
<organism evidence="5 6">
    <name type="scientific">Saccharothrix lopnurensis</name>
    <dbReference type="NCBI Taxonomy" id="1670621"/>
    <lineage>
        <taxon>Bacteria</taxon>
        <taxon>Bacillati</taxon>
        <taxon>Actinomycetota</taxon>
        <taxon>Actinomycetes</taxon>
        <taxon>Pseudonocardiales</taxon>
        <taxon>Pseudonocardiaceae</taxon>
        <taxon>Saccharothrix</taxon>
    </lineage>
</organism>
<dbReference type="RefSeq" id="WP_380638665.1">
    <property type="nucleotide sequence ID" value="NZ_JBHSQO010000028.1"/>
</dbReference>
<evidence type="ECO:0000256" key="2">
    <source>
        <dbReference type="ARBA" id="ARBA00022679"/>
    </source>
</evidence>
<dbReference type="InterPro" id="IPR028098">
    <property type="entry name" value="Glyco_trans_4-like_N"/>
</dbReference>
<evidence type="ECO:0000313" key="5">
    <source>
        <dbReference type="EMBL" id="MFC6092372.1"/>
    </source>
</evidence>
<dbReference type="Gene3D" id="3.40.50.2000">
    <property type="entry name" value="Glycogen Phosphorylase B"/>
    <property type="match status" value="2"/>
</dbReference>
<dbReference type="InterPro" id="IPR001296">
    <property type="entry name" value="Glyco_trans_1"/>
</dbReference>
<dbReference type="GO" id="GO:0016757">
    <property type="term" value="F:glycosyltransferase activity"/>
    <property type="evidence" value="ECO:0007669"/>
    <property type="project" value="UniProtKB-KW"/>
</dbReference>
<keyword evidence="2 5" id="KW-0808">Transferase</keyword>
<protein>
    <submittedName>
        <fullName evidence="5">Glycosyltransferase family 4 protein</fullName>
        <ecNumber evidence="5">2.4.-.-</ecNumber>
    </submittedName>
</protein>
<feature type="domain" description="Glycosyltransferase subfamily 4-like N-terminal" evidence="4">
    <location>
        <begin position="34"/>
        <end position="182"/>
    </location>
</feature>
<dbReference type="Pfam" id="PF13439">
    <property type="entry name" value="Glyco_transf_4"/>
    <property type="match status" value="1"/>
</dbReference>
<sequence length="375" mass="40538">MRIATGIDLPLAPSAGSPILCGDVYRALRRTGGAGLRTTFFCLPPVTPDWDHGFTEIVVCESVKQPYGPEFPAYVDALTDEVSRHLARADHDVIHAQHLGFGLSLAFSRAATDLPVVSIAHGTDVISALASAQARAALVEVVERSAAVVVPNTALRDRVDEVTGGRFGDRLDIVPWGIPLHRVARRHVPGANRVLNLLHAGRLVENKSTRTALESLPLTRYPHRLTIAGDGEELPWLRRRTVELGLSDRVDFLPFLTREELWRRFADHDAFVFTTRGIEAFGLVAVEAQAHGLPVVHSEIPGLSRTLGPAAVPFRPGDPAALAAAIDLLADDPAARREASAQGLRNAATFDVARTADRVAEVSRRVLSSARPVAR</sequence>
<evidence type="ECO:0000259" key="3">
    <source>
        <dbReference type="Pfam" id="PF00534"/>
    </source>
</evidence>
<evidence type="ECO:0000313" key="6">
    <source>
        <dbReference type="Proteomes" id="UP001596220"/>
    </source>
</evidence>
<dbReference type="SUPFAM" id="SSF53756">
    <property type="entry name" value="UDP-Glycosyltransferase/glycogen phosphorylase"/>
    <property type="match status" value="1"/>
</dbReference>
<dbReference type="Proteomes" id="UP001596220">
    <property type="component" value="Unassembled WGS sequence"/>
</dbReference>
<gene>
    <name evidence="5" type="ORF">ACFP3R_24135</name>
</gene>
<comment type="caution">
    <text evidence="5">The sequence shown here is derived from an EMBL/GenBank/DDBJ whole genome shotgun (WGS) entry which is preliminary data.</text>
</comment>
<reference evidence="6" key="1">
    <citation type="journal article" date="2019" name="Int. J. Syst. Evol. Microbiol.">
        <title>The Global Catalogue of Microorganisms (GCM) 10K type strain sequencing project: providing services to taxonomists for standard genome sequencing and annotation.</title>
        <authorList>
            <consortium name="The Broad Institute Genomics Platform"/>
            <consortium name="The Broad Institute Genome Sequencing Center for Infectious Disease"/>
            <person name="Wu L."/>
            <person name="Ma J."/>
        </authorList>
    </citation>
    <scope>NUCLEOTIDE SEQUENCE [LARGE SCALE GENOMIC DNA]</scope>
    <source>
        <strain evidence="6">CGMCC 4.7246</strain>
    </source>
</reference>
<evidence type="ECO:0000259" key="4">
    <source>
        <dbReference type="Pfam" id="PF13439"/>
    </source>
</evidence>
<dbReference type="EMBL" id="JBHSQO010000028">
    <property type="protein sequence ID" value="MFC6092372.1"/>
    <property type="molecule type" value="Genomic_DNA"/>
</dbReference>
<keyword evidence="6" id="KW-1185">Reference proteome</keyword>
<keyword evidence="1 5" id="KW-0328">Glycosyltransferase</keyword>
<dbReference type="EC" id="2.4.-.-" evidence="5"/>
<proteinExistence type="predicted"/>
<feature type="domain" description="Glycosyl transferase family 1" evidence="3">
    <location>
        <begin position="197"/>
        <end position="342"/>
    </location>
</feature>
<evidence type="ECO:0000256" key="1">
    <source>
        <dbReference type="ARBA" id="ARBA00022676"/>
    </source>
</evidence>
<dbReference type="PANTHER" id="PTHR12526:SF635">
    <property type="entry name" value="GLYCOSYL TRANSFERASE GROUP 1"/>
    <property type="match status" value="1"/>
</dbReference>
<name>A0ABW1PC55_9PSEU</name>
<dbReference type="CDD" id="cd03801">
    <property type="entry name" value="GT4_PimA-like"/>
    <property type="match status" value="1"/>
</dbReference>